<name>A0A081DGI9_NONUL</name>
<evidence type="ECO:0000313" key="3">
    <source>
        <dbReference type="Proteomes" id="UP000028980"/>
    </source>
</evidence>
<dbReference type="EMBL" id="BBMM01000010">
    <property type="protein sequence ID" value="GAL01294.1"/>
    <property type="molecule type" value="Genomic_DNA"/>
</dbReference>
<protein>
    <submittedName>
        <fullName evidence="1">Uncharacterized protein</fullName>
    </submittedName>
</protein>
<dbReference type="EMBL" id="BBLG01000019">
    <property type="protein sequence ID" value="GAK78035.1"/>
    <property type="molecule type" value="Genomic_DNA"/>
</dbReference>
<evidence type="ECO:0000313" key="1">
    <source>
        <dbReference type="EMBL" id="GAK78035.1"/>
    </source>
</evidence>
<comment type="caution">
    <text evidence="1">The sequence shown here is derived from an EMBL/GenBank/DDBJ whole genome shotgun (WGS) entry which is preliminary data.</text>
</comment>
<dbReference type="AlphaFoldDB" id="A0A081DGI9"/>
<evidence type="ECO:0000313" key="2">
    <source>
        <dbReference type="EMBL" id="GAL01294.1"/>
    </source>
</evidence>
<organism evidence="1 3">
    <name type="scientific">Nonlabens ulvanivorans</name>
    <name type="common">Persicivirga ulvanivorans</name>
    <dbReference type="NCBI Taxonomy" id="906888"/>
    <lineage>
        <taxon>Bacteria</taxon>
        <taxon>Pseudomonadati</taxon>
        <taxon>Bacteroidota</taxon>
        <taxon>Flavobacteriia</taxon>
        <taxon>Flavobacteriales</taxon>
        <taxon>Flavobacteriaceae</taxon>
        <taxon>Nonlabens</taxon>
    </lineage>
</organism>
<accession>A0A081DGI9</accession>
<gene>
    <name evidence="1" type="ORF">JCM19296_3644</name>
    <name evidence="2" type="ORF">JCM19314_738</name>
</gene>
<dbReference type="Proteomes" id="UP000029226">
    <property type="component" value="Unassembled WGS sequence"/>
</dbReference>
<reference evidence="3 4" key="1">
    <citation type="journal article" date="2014" name="Genome Announc.">
        <title>Draft Genome Sequences of Marine Flavobacterium Nonlabens Strains NR17, NR24, NR27, NR32, NR33, and Ara13.</title>
        <authorList>
            <person name="Nakanishi M."/>
            <person name="Meirelles P."/>
            <person name="Suzuki R."/>
            <person name="Takatani N."/>
            <person name="Mino S."/>
            <person name="Suda W."/>
            <person name="Oshima K."/>
            <person name="Hattori M."/>
            <person name="Ohkuma M."/>
            <person name="Hosokawa M."/>
            <person name="Miyashita K."/>
            <person name="Thompson F.L."/>
            <person name="Niwa A."/>
            <person name="Sawabe T."/>
            <person name="Sawabe T."/>
        </authorList>
    </citation>
    <scope>NUCLEOTIDE SEQUENCE [LARGE SCALE GENOMIC DNA]</scope>
    <source>
        <strain evidence="1">JCM 19296</strain>
        <strain evidence="2">JCM 19314</strain>
        <strain evidence="3">JCM19296</strain>
        <strain evidence="4">JCM19314</strain>
    </source>
</reference>
<sequence>MRFIITFLVFLVAFTAQADDWGKNRSSRYWCDCRAIPQ</sequence>
<proteinExistence type="predicted"/>
<evidence type="ECO:0000313" key="4">
    <source>
        <dbReference type="Proteomes" id="UP000029226"/>
    </source>
</evidence>
<dbReference type="Proteomes" id="UP000028980">
    <property type="component" value="Unassembled WGS sequence"/>
</dbReference>